<keyword evidence="7" id="KW-1185">Reference proteome</keyword>
<evidence type="ECO:0000256" key="1">
    <source>
        <dbReference type="ARBA" id="ARBA00006484"/>
    </source>
</evidence>
<sequence length="346" mass="37351">MKKNNLDLFSGVSSRGVWMAAAGIGLAALAKIVYTKMTRYDFRDKVVLITGGSRGLGLEMARVLATKGSKIAICARTENQLEKAEFDPELEGAEILAIRADLTNASEANKVVQEVISHFGRLDVLINNAGIMVVGPENVMEIEDYQHVMDANLWSALYTMKAAIPHFLIQGEGRIANICSIGGKIAVPHMLPYSVSKFAMVGLSEGMGAELKKDNIQVTTVIPNLMRTGSPRNVSVKGNHESEYEWFKLADSLPFLAQDSKTAAKEIIEAIEDGENEVVLTATGKIVTALKGIMPGSVTTLTQFADRFFPRSNNKELKKGSESETEATTGLVGSVTDRAAAANNEL</sequence>
<dbReference type="PRINTS" id="PR00080">
    <property type="entry name" value="SDRFAMILY"/>
</dbReference>
<reference evidence="6 7" key="1">
    <citation type="submission" date="2020-03" db="EMBL/GenBank/DDBJ databases">
        <title>Genomic Encyclopedia of Type Strains, Phase IV (KMG-IV): sequencing the most valuable type-strain genomes for metagenomic binning, comparative biology and taxonomic classification.</title>
        <authorList>
            <person name="Goeker M."/>
        </authorList>
    </citation>
    <scope>NUCLEOTIDE SEQUENCE [LARGE SCALE GENOMIC DNA]</scope>
    <source>
        <strain evidence="6 7">DSM 102865</strain>
    </source>
</reference>
<accession>A0ABX0UPM2</accession>
<proteinExistence type="inferred from homology"/>
<dbReference type="CDD" id="cd05233">
    <property type="entry name" value="SDR_c"/>
    <property type="match status" value="1"/>
</dbReference>
<dbReference type="Gene3D" id="3.40.50.720">
    <property type="entry name" value="NAD(P)-binding Rossmann-like Domain"/>
    <property type="match status" value="1"/>
</dbReference>
<evidence type="ECO:0000256" key="4">
    <source>
        <dbReference type="SAM" id="MobiDB-lite"/>
    </source>
</evidence>
<keyword evidence="2" id="KW-0560">Oxidoreductase</keyword>
<dbReference type="PRINTS" id="PR00081">
    <property type="entry name" value="GDHRDH"/>
</dbReference>
<dbReference type="InterPro" id="IPR002347">
    <property type="entry name" value="SDR_fam"/>
</dbReference>
<dbReference type="SUPFAM" id="SSF51735">
    <property type="entry name" value="NAD(P)-binding Rossmann-fold domains"/>
    <property type="match status" value="1"/>
</dbReference>
<dbReference type="RefSeq" id="WP_167272465.1">
    <property type="nucleotide sequence ID" value="NZ_JAASQJ010000003.1"/>
</dbReference>
<feature type="region of interest" description="Disordered" evidence="4">
    <location>
        <begin position="314"/>
        <end position="335"/>
    </location>
</feature>
<comment type="similarity">
    <text evidence="1 3">Belongs to the short-chain dehydrogenases/reductases (SDR) family.</text>
</comment>
<protein>
    <submittedName>
        <fullName evidence="6">Short-subunit dehydrogenase</fullName>
    </submittedName>
</protein>
<gene>
    <name evidence="6" type="ORF">FHS68_003555</name>
</gene>
<dbReference type="PANTHER" id="PTHR44196:SF1">
    <property type="entry name" value="DEHYDROGENASE_REDUCTASE SDR FAMILY MEMBER 7B"/>
    <property type="match status" value="1"/>
</dbReference>
<organism evidence="6 7">
    <name type="scientific">Dyadobacter arcticus</name>
    <dbReference type="NCBI Taxonomy" id="1078754"/>
    <lineage>
        <taxon>Bacteria</taxon>
        <taxon>Pseudomonadati</taxon>
        <taxon>Bacteroidota</taxon>
        <taxon>Cytophagia</taxon>
        <taxon>Cytophagales</taxon>
        <taxon>Spirosomataceae</taxon>
        <taxon>Dyadobacter</taxon>
    </lineage>
</organism>
<dbReference type="PANTHER" id="PTHR44196">
    <property type="entry name" value="DEHYDROGENASE/REDUCTASE SDR FAMILY MEMBER 7B"/>
    <property type="match status" value="1"/>
</dbReference>
<name>A0ABX0UPM2_9BACT</name>
<dbReference type="InterPro" id="IPR036291">
    <property type="entry name" value="NAD(P)-bd_dom_sf"/>
</dbReference>
<keyword evidence="5" id="KW-0472">Membrane</keyword>
<evidence type="ECO:0000313" key="6">
    <source>
        <dbReference type="EMBL" id="NIJ54373.1"/>
    </source>
</evidence>
<feature type="transmembrane region" description="Helical" evidence="5">
    <location>
        <begin position="16"/>
        <end position="34"/>
    </location>
</feature>
<evidence type="ECO:0000256" key="5">
    <source>
        <dbReference type="SAM" id="Phobius"/>
    </source>
</evidence>
<dbReference type="Proteomes" id="UP001179181">
    <property type="component" value="Unassembled WGS sequence"/>
</dbReference>
<dbReference type="PROSITE" id="PS00061">
    <property type="entry name" value="ADH_SHORT"/>
    <property type="match status" value="1"/>
</dbReference>
<keyword evidence="5" id="KW-1133">Transmembrane helix</keyword>
<dbReference type="EMBL" id="JAASQJ010000003">
    <property type="protein sequence ID" value="NIJ54373.1"/>
    <property type="molecule type" value="Genomic_DNA"/>
</dbReference>
<evidence type="ECO:0000313" key="7">
    <source>
        <dbReference type="Proteomes" id="UP001179181"/>
    </source>
</evidence>
<dbReference type="Pfam" id="PF00106">
    <property type="entry name" value="adh_short"/>
    <property type="match status" value="1"/>
</dbReference>
<evidence type="ECO:0000256" key="2">
    <source>
        <dbReference type="ARBA" id="ARBA00023002"/>
    </source>
</evidence>
<evidence type="ECO:0000256" key="3">
    <source>
        <dbReference type="RuleBase" id="RU000363"/>
    </source>
</evidence>
<keyword evidence="5" id="KW-0812">Transmembrane</keyword>
<comment type="caution">
    <text evidence="6">The sequence shown here is derived from an EMBL/GenBank/DDBJ whole genome shotgun (WGS) entry which is preliminary data.</text>
</comment>
<dbReference type="InterPro" id="IPR020904">
    <property type="entry name" value="Sc_DH/Rdtase_CS"/>
</dbReference>